<gene>
    <name evidence="4" type="primary">meigo</name>
    <name evidence="4" type="ORF">SPIL2461_LOCUS809</name>
</gene>
<sequence length="672" mass="73198">MALVSLARVFLVLAWLPVLSDSAKITVRTRKETVKVDSVEDPPDGVIVRIIGPPQATPESSDSAGHDAPKRASSTHDHSNHANDPPADKHGQPEKQEQHHAHEHADDGAAHEKEHAQGKHGHSDTEHVQSAEHAHETHSRPEHGHEHGEHGHEVQAHGDHGHGHEDIHSETSHGSHSHADSNHHGHDHAEHDSHGHGEGGHAHEGHGHHAPDDQTLTASYMLIGGVTLVMAMFYLVQHPDLDIRYYSWNILTLSACIFIAVLASDVVNQVAKRFLFSHISIGGWGNAGLCFGLAIMWFLASQVVTAVLSGAFGEEAKEPKDASSEEERQELEELWEQREVAMKCWGGLVAHCAGFAIVATLASLQDSEPFASSPAMSLLVVPAALILVTLLYRLAAFTRKKISEMDDGVVSRGEALWDEISEEAENESLCLGLSFASVRSISFFAIGAMPDTHFHVYADVSTDSWHHGWIVLFTVSVVSMLLGIATFKLKEKMFGGHGHGHDAHEHVADEHGGETAEMDEDDIRLRALLILTETFIMMFSWGMLSCGIAMMNAFLPTLEHHLIGHLIVALVVSAISCLMLLGLDKVADALKGGGGAESTLHIINHIILAHGLLIGISWEVCFALGMHAISHVMDGPNVDIYLAVFLCIVVVPAYRLFMLPELRTREAKIKSH</sequence>
<accession>A0A812IW58</accession>
<dbReference type="Proteomes" id="UP000649617">
    <property type="component" value="Unassembled WGS sequence"/>
</dbReference>
<keyword evidence="3" id="KW-0732">Signal</keyword>
<name>A0A812IW58_SYMPI</name>
<evidence type="ECO:0000313" key="5">
    <source>
        <dbReference type="Proteomes" id="UP000649617"/>
    </source>
</evidence>
<keyword evidence="2" id="KW-0812">Transmembrane</keyword>
<dbReference type="EMBL" id="CAJNIZ010000736">
    <property type="protein sequence ID" value="CAE7173625.1"/>
    <property type="molecule type" value="Genomic_DNA"/>
</dbReference>
<feature type="transmembrane region" description="Helical" evidence="2">
    <location>
        <begin position="344"/>
        <end position="364"/>
    </location>
</feature>
<evidence type="ECO:0000256" key="1">
    <source>
        <dbReference type="SAM" id="MobiDB-lite"/>
    </source>
</evidence>
<feature type="region of interest" description="Disordered" evidence="1">
    <location>
        <begin position="31"/>
        <end position="213"/>
    </location>
</feature>
<comment type="caution">
    <text evidence="4">The sequence shown here is derived from an EMBL/GenBank/DDBJ whole genome shotgun (WGS) entry which is preliminary data.</text>
</comment>
<keyword evidence="5" id="KW-1185">Reference proteome</keyword>
<dbReference type="OrthoDB" id="1601at2759"/>
<evidence type="ECO:0000256" key="2">
    <source>
        <dbReference type="SAM" id="Phobius"/>
    </source>
</evidence>
<keyword evidence="2" id="KW-1133">Transmembrane helix</keyword>
<feature type="transmembrane region" description="Helical" evidence="2">
    <location>
        <begin position="376"/>
        <end position="395"/>
    </location>
</feature>
<feature type="transmembrane region" description="Helical" evidence="2">
    <location>
        <begin position="429"/>
        <end position="449"/>
    </location>
</feature>
<feature type="transmembrane region" description="Helical" evidence="2">
    <location>
        <begin position="562"/>
        <end position="581"/>
    </location>
</feature>
<evidence type="ECO:0000313" key="4">
    <source>
        <dbReference type="EMBL" id="CAE7173625.1"/>
    </source>
</evidence>
<feature type="transmembrane region" description="Helical" evidence="2">
    <location>
        <begin position="248"/>
        <end position="267"/>
    </location>
</feature>
<feature type="transmembrane region" description="Helical" evidence="2">
    <location>
        <begin position="602"/>
        <end position="628"/>
    </location>
</feature>
<feature type="transmembrane region" description="Helical" evidence="2">
    <location>
        <begin position="528"/>
        <end position="550"/>
    </location>
</feature>
<feature type="compositionally biased region" description="Basic and acidic residues" evidence="1">
    <location>
        <begin position="64"/>
        <end position="212"/>
    </location>
</feature>
<protein>
    <submittedName>
        <fullName evidence="4">Meigo protein</fullName>
    </submittedName>
</protein>
<reference evidence="4" key="1">
    <citation type="submission" date="2021-02" db="EMBL/GenBank/DDBJ databases">
        <authorList>
            <person name="Dougan E. K."/>
            <person name="Rhodes N."/>
            <person name="Thang M."/>
            <person name="Chan C."/>
        </authorList>
    </citation>
    <scope>NUCLEOTIDE SEQUENCE</scope>
</reference>
<feature type="signal peptide" evidence="3">
    <location>
        <begin position="1"/>
        <end position="22"/>
    </location>
</feature>
<feature type="transmembrane region" description="Helical" evidence="2">
    <location>
        <begin position="640"/>
        <end position="658"/>
    </location>
</feature>
<feature type="transmembrane region" description="Helical" evidence="2">
    <location>
        <begin position="218"/>
        <end position="236"/>
    </location>
</feature>
<evidence type="ECO:0000256" key="3">
    <source>
        <dbReference type="SAM" id="SignalP"/>
    </source>
</evidence>
<feature type="transmembrane region" description="Helical" evidence="2">
    <location>
        <begin position="469"/>
        <end position="487"/>
    </location>
</feature>
<feature type="transmembrane region" description="Helical" evidence="2">
    <location>
        <begin position="279"/>
        <end position="300"/>
    </location>
</feature>
<proteinExistence type="predicted"/>
<organism evidence="4 5">
    <name type="scientific">Symbiodinium pilosum</name>
    <name type="common">Dinoflagellate</name>
    <dbReference type="NCBI Taxonomy" id="2952"/>
    <lineage>
        <taxon>Eukaryota</taxon>
        <taxon>Sar</taxon>
        <taxon>Alveolata</taxon>
        <taxon>Dinophyceae</taxon>
        <taxon>Suessiales</taxon>
        <taxon>Symbiodiniaceae</taxon>
        <taxon>Symbiodinium</taxon>
    </lineage>
</organism>
<feature type="chain" id="PRO_5032783029" evidence="3">
    <location>
        <begin position="23"/>
        <end position="672"/>
    </location>
</feature>
<dbReference type="AlphaFoldDB" id="A0A812IW58"/>
<keyword evidence="2" id="KW-0472">Membrane</keyword>